<evidence type="ECO:0000313" key="3">
    <source>
        <dbReference type="Proteomes" id="UP000032900"/>
    </source>
</evidence>
<name>A0A0E9M1N1_9BACT</name>
<evidence type="ECO:0000256" key="1">
    <source>
        <dbReference type="SAM" id="MobiDB-lite"/>
    </source>
</evidence>
<protein>
    <submittedName>
        <fullName evidence="2">Uncharacterized protein</fullName>
    </submittedName>
</protein>
<organism evidence="2 3">
    <name type="scientific">Geofilum rubicundum JCM 15548</name>
    <dbReference type="NCBI Taxonomy" id="1236989"/>
    <lineage>
        <taxon>Bacteria</taxon>
        <taxon>Pseudomonadati</taxon>
        <taxon>Bacteroidota</taxon>
        <taxon>Bacteroidia</taxon>
        <taxon>Marinilabiliales</taxon>
        <taxon>Marinilabiliaceae</taxon>
        <taxon>Geofilum</taxon>
    </lineage>
</organism>
<dbReference type="AlphaFoldDB" id="A0A0E9M1N1"/>
<feature type="region of interest" description="Disordered" evidence="1">
    <location>
        <begin position="1"/>
        <end position="51"/>
    </location>
</feature>
<keyword evidence="3" id="KW-1185">Reference proteome</keyword>
<proteinExistence type="predicted"/>
<feature type="compositionally biased region" description="Basic and acidic residues" evidence="1">
    <location>
        <begin position="41"/>
        <end position="51"/>
    </location>
</feature>
<evidence type="ECO:0000313" key="2">
    <source>
        <dbReference type="EMBL" id="GAO31065.1"/>
    </source>
</evidence>
<dbReference type="Proteomes" id="UP000032900">
    <property type="component" value="Unassembled WGS sequence"/>
</dbReference>
<reference evidence="2 3" key="1">
    <citation type="journal article" date="2015" name="Microbes Environ.">
        <title>Distribution and evolution of nitrogen fixation genes in the phylum bacteroidetes.</title>
        <authorList>
            <person name="Inoue J."/>
            <person name="Oshima K."/>
            <person name="Suda W."/>
            <person name="Sakamoto M."/>
            <person name="Iino T."/>
            <person name="Noda S."/>
            <person name="Hongoh Y."/>
            <person name="Hattori M."/>
            <person name="Ohkuma M."/>
        </authorList>
    </citation>
    <scope>NUCLEOTIDE SEQUENCE [LARGE SCALE GENOMIC DNA]</scope>
    <source>
        <strain evidence="2">JCM 15548</strain>
    </source>
</reference>
<sequence length="51" mass="5927">MVDDHAYPLMDHNPVKAAAVQRPPRNKTASNRNGQSRFKKKDNSSYSRRER</sequence>
<dbReference type="EMBL" id="BAZW01000037">
    <property type="protein sequence ID" value="GAO31065.1"/>
    <property type="molecule type" value="Genomic_DNA"/>
</dbReference>
<gene>
    <name evidence="2" type="ORF">JCM15548_13401</name>
</gene>
<accession>A0A0E9M1N1</accession>
<feature type="compositionally biased region" description="Polar residues" evidence="1">
    <location>
        <begin position="27"/>
        <end position="36"/>
    </location>
</feature>
<dbReference type="RefSeq" id="WP_227625859.1">
    <property type="nucleotide sequence ID" value="NZ_BAZW01000037.1"/>
</dbReference>
<comment type="caution">
    <text evidence="2">The sequence shown here is derived from an EMBL/GenBank/DDBJ whole genome shotgun (WGS) entry which is preliminary data.</text>
</comment>